<dbReference type="Proteomes" id="UP000216605">
    <property type="component" value="Unassembled WGS sequence"/>
</dbReference>
<dbReference type="OrthoDB" id="9808690at2"/>
<dbReference type="RefSeq" id="WP_094416111.1">
    <property type="nucleotide sequence ID" value="NZ_NOXV01000298.1"/>
</dbReference>
<dbReference type="EMBL" id="NOXV01000298">
    <property type="protein sequence ID" value="OYQ33922.1"/>
    <property type="molecule type" value="Genomic_DNA"/>
</dbReference>
<reference evidence="3 4" key="1">
    <citation type="submission" date="2017-07" db="EMBL/GenBank/DDBJ databases">
        <title>Flavobacterium cyanobacteriorum sp. nov., isolated from cyanobacterial aggregates in a eutrophic lake.</title>
        <authorList>
            <person name="Cai H."/>
        </authorList>
    </citation>
    <scope>NUCLEOTIDE SEQUENCE [LARGE SCALE GENOMIC DNA]</scope>
    <source>
        <strain evidence="3 4">TH021</strain>
    </source>
</reference>
<dbReference type="AlphaFoldDB" id="A0A255YXI2"/>
<dbReference type="InterPro" id="IPR012867">
    <property type="entry name" value="DUF1648"/>
</dbReference>
<evidence type="ECO:0000313" key="3">
    <source>
        <dbReference type="EMBL" id="OYQ33922.1"/>
    </source>
</evidence>
<dbReference type="Pfam" id="PF07853">
    <property type="entry name" value="DUF1648"/>
    <property type="match status" value="1"/>
</dbReference>
<proteinExistence type="predicted"/>
<feature type="domain" description="DUF1648" evidence="2">
    <location>
        <begin position="24"/>
        <end position="70"/>
    </location>
</feature>
<keyword evidence="4" id="KW-1185">Reference proteome</keyword>
<feature type="transmembrane region" description="Helical" evidence="1">
    <location>
        <begin position="108"/>
        <end position="128"/>
    </location>
</feature>
<feature type="transmembrane region" description="Helical" evidence="1">
    <location>
        <begin position="20"/>
        <end position="40"/>
    </location>
</feature>
<protein>
    <recommendedName>
        <fullName evidence="2">DUF1648 domain-containing protein</fullName>
    </recommendedName>
</protein>
<organism evidence="3 4">
    <name type="scientific">Flavobacterium cyanobacteriorum</name>
    <dbReference type="NCBI Taxonomy" id="2022802"/>
    <lineage>
        <taxon>Bacteria</taxon>
        <taxon>Pseudomonadati</taxon>
        <taxon>Bacteroidota</taxon>
        <taxon>Flavobacteriia</taxon>
        <taxon>Flavobacteriales</taxon>
        <taxon>Flavobacteriaceae</taxon>
        <taxon>Flavobacterium</taxon>
    </lineage>
</organism>
<sequence length="165" mass="18789">MKERPKLKLEHTEADKTVEIIGWLLIFAVWILTIINYQSLPDIIPTHYNGAGVADGFGDKWMILTLPIVATVLFVGLTILNKFPHIFNYPAEITADNALRQYTNATRLIRYLKVIIVIIFGLIAFQTIRHANGQTEGLGIWFLPMTMGLIFIPLIYYLIKSTKTK</sequence>
<evidence type="ECO:0000259" key="2">
    <source>
        <dbReference type="Pfam" id="PF07853"/>
    </source>
</evidence>
<evidence type="ECO:0000256" key="1">
    <source>
        <dbReference type="SAM" id="Phobius"/>
    </source>
</evidence>
<gene>
    <name evidence="3" type="ORF">CHU92_12600</name>
</gene>
<feature type="transmembrane region" description="Helical" evidence="1">
    <location>
        <begin position="60"/>
        <end position="80"/>
    </location>
</feature>
<comment type="caution">
    <text evidence="3">The sequence shown here is derived from an EMBL/GenBank/DDBJ whole genome shotgun (WGS) entry which is preliminary data.</text>
</comment>
<accession>A0A255YXI2</accession>
<name>A0A255YXI2_9FLAO</name>
<dbReference type="GO" id="GO:0009636">
    <property type="term" value="P:response to toxic substance"/>
    <property type="evidence" value="ECO:0007669"/>
    <property type="project" value="TreeGrafter"/>
</dbReference>
<evidence type="ECO:0000313" key="4">
    <source>
        <dbReference type="Proteomes" id="UP000216605"/>
    </source>
</evidence>
<keyword evidence="1" id="KW-1133">Transmembrane helix</keyword>
<dbReference type="PANTHER" id="PTHR37810:SF5">
    <property type="entry name" value="IMMUNITY PROTEIN SDPI"/>
    <property type="match status" value="1"/>
</dbReference>
<dbReference type="PANTHER" id="PTHR37810">
    <property type="entry name" value="IMMUNITY PROTEIN SDPI"/>
    <property type="match status" value="1"/>
</dbReference>
<keyword evidence="1" id="KW-0472">Membrane</keyword>
<feature type="transmembrane region" description="Helical" evidence="1">
    <location>
        <begin position="140"/>
        <end position="159"/>
    </location>
</feature>
<keyword evidence="1" id="KW-0812">Transmembrane</keyword>